<evidence type="ECO:0000313" key="3">
    <source>
        <dbReference type="Proteomes" id="UP000287651"/>
    </source>
</evidence>
<accession>A0A426YQ56</accession>
<protein>
    <submittedName>
        <fullName evidence="2">Uncharacterized protein</fullName>
    </submittedName>
</protein>
<proteinExistence type="predicted"/>
<name>A0A426YQ56_ENSVE</name>
<organism evidence="2 3">
    <name type="scientific">Ensete ventricosum</name>
    <name type="common">Abyssinian banana</name>
    <name type="synonym">Musa ensete</name>
    <dbReference type="NCBI Taxonomy" id="4639"/>
    <lineage>
        <taxon>Eukaryota</taxon>
        <taxon>Viridiplantae</taxon>
        <taxon>Streptophyta</taxon>
        <taxon>Embryophyta</taxon>
        <taxon>Tracheophyta</taxon>
        <taxon>Spermatophyta</taxon>
        <taxon>Magnoliopsida</taxon>
        <taxon>Liliopsida</taxon>
        <taxon>Zingiberales</taxon>
        <taxon>Musaceae</taxon>
        <taxon>Ensete</taxon>
    </lineage>
</organism>
<evidence type="ECO:0000313" key="2">
    <source>
        <dbReference type="EMBL" id="RRT53836.1"/>
    </source>
</evidence>
<feature type="region of interest" description="Disordered" evidence="1">
    <location>
        <begin position="63"/>
        <end position="90"/>
    </location>
</feature>
<feature type="compositionally biased region" description="Basic and acidic residues" evidence="1">
    <location>
        <begin position="76"/>
        <end position="90"/>
    </location>
</feature>
<sequence>MVCVNHTLWFSLLSGKALYRPVRTGLAADQYADRSLPGGTANIDRRRSILAIGDRLREKSIVGGRLRKKKGRGRRGKEERRKKKEEEKEKYLACAPLSPTGRSRAVAALVARG</sequence>
<dbReference type="AlphaFoldDB" id="A0A426YQ56"/>
<evidence type="ECO:0000256" key="1">
    <source>
        <dbReference type="SAM" id="MobiDB-lite"/>
    </source>
</evidence>
<comment type="caution">
    <text evidence="2">The sequence shown here is derived from an EMBL/GenBank/DDBJ whole genome shotgun (WGS) entry which is preliminary data.</text>
</comment>
<reference evidence="2 3" key="1">
    <citation type="journal article" date="2014" name="Agronomy (Basel)">
        <title>A Draft Genome Sequence for Ensete ventricosum, the Drought-Tolerant Tree Against Hunger.</title>
        <authorList>
            <person name="Harrison J."/>
            <person name="Moore K.A."/>
            <person name="Paszkiewicz K."/>
            <person name="Jones T."/>
            <person name="Grant M."/>
            <person name="Ambacheew D."/>
            <person name="Muzemil S."/>
            <person name="Studholme D.J."/>
        </authorList>
    </citation>
    <scope>NUCLEOTIDE SEQUENCE [LARGE SCALE GENOMIC DNA]</scope>
</reference>
<gene>
    <name evidence="2" type="ORF">B296_00049574</name>
</gene>
<dbReference type="Proteomes" id="UP000287651">
    <property type="component" value="Unassembled WGS sequence"/>
</dbReference>
<feature type="compositionally biased region" description="Basic residues" evidence="1">
    <location>
        <begin position="65"/>
        <end position="75"/>
    </location>
</feature>
<dbReference type="EMBL" id="AMZH03010920">
    <property type="protein sequence ID" value="RRT53836.1"/>
    <property type="molecule type" value="Genomic_DNA"/>
</dbReference>